<evidence type="ECO:0000313" key="1">
    <source>
        <dbReference type="EMBL" id="TFY62678.1"/>
    </source>
</evidence>
<accession>A0A4Y9YLK4</accession>
<dbReference type="AlphaFoldDB" id="A0A4Y9YLK4"/>
<dbReference type="GO" id="GO:0004497">
    <property type="term" value="F:monooxygenase activity"/>
    <property type="evidence" value="ECO:0007669"/>
    <property type="project" value="InterPro"/>
</dbReference>
<dbReference type="Proteomes" id="UP000298390">
    <property type="component" value="Unassembled WGS sequence"/>
</dbReference>
<dbReference type="GO" id="GO:0020037">
    <property type="term" value="F:heme binding"/>
    <property type="evidence" value="ECO:0007669"/>
    <property type="project" value="InterPro"/>
</dbReference>
<dbReference type="Gene3D" id="1.10.630.10">
    <property type="entry name" value="Cytochrome P450"/>
    <property type="match status" value="1"/>
</dbReference>
<dbReference type="STRING" id="34475.A0A4Y9YLK4"/>
<organism evidence="1 2">
    <name type="scientific">Rhodofomes roseus</name>
    <dbReference type="NCBI Taxonomy" id="34475"/>
    <lineage>
        <taxon>Eukaryota</taxon>
        <taxon>Fungi</taxon>
        <taxon>Dikarya</taxon>
        <taxon>Basidiomycota</taxon>
        <taxon>Agaricomycotina</taxon>
        <taxon>Agaricomycetes</taxon>
        <taxon>Polyporales</taxon>
        <taxon>Rhodofomes</taxon>
    </lineage>
</organism>
<gene>
    <name evidence="1" type="ORF">EVJ58_g3713</name>
</gene>
<dbReference type="EMBL" id="SEKV01000157">
    <property type="protein sequence ID" value="TFY62678.1"/>
    <property type="molecule type" value="Genomic_DNA"/>
</dbReference>
<dbReference type="GO" id="GO:0016705">
    <property type="term" value="F:oxidoreductase activity, acting on paired donors, with incorporation or reduction of molecular oxygen"/>
    <property type="evidence" value="ECO:0007669"/>
    <property type="project" value="InterPro"/>
</dbReference>
<evidence type="ECO:0000313" key="2">
    <source>
        <dbReference type="Proteomes" id="UP000298390"/>
    </source>
</evidence>
<proteinExistence type="predicted"/>
<dbReference type="InterPro" id="IPR036396">
    <property type="entry name" value="Cyt_P450_sf"/>
</dbReference>
<protein>
    <submittedName>
        <fullName evidence="1">Uncharacterized protein</fullName>
    </submittedName>
</protein>
<comment type="caution">
    <text evidence="1">The sequence shown here is derived from an EMBL/GenBank/DDBJ whole genome shotgun (WGS) entry which is preliminary data.</text>
</comment>
<name>A0A4Y9YLK4_9APHY</name>
<reference evidence="1 2" key="1">
    <citation type="submission" date="2019-01" db="EMBL/GenBank/DDBJ databases">
        <title>Genome sequencing of the rare red list fungi Fomitopsis rosea.</title>
        <authorList>
            <person name="Buettner E."/>
            <person name="Kellner H."/>
        </authorList>
    </citation>
    <scope>NUCLEOTIDE SEQUENCE [LARGE SCALE GENOMIC DNA]</scope>
    <source>
        <strain evidence="1 2">DSM 105464</strain>
    </source>
</reference>
<dbReference type="GO" id="GO:0005506">
    <property type="term" value="F:iron ion binding"/>
    <property type="evidence" value="ECO:0007669"/>
    <property type="project" value="InterPro"/>
</dbReference>
<sequence>MGLLIAGAQSTGTSASWLVTFLASHPAWKAKGITEINDFLAAYNKPVQATPSLAAFTGSLLSIPLEAWESQTPTLDAIIGETLRLAQPHTALR</sequence>
<dbReference type="SUPFAM" id="SSF48264">
    <property type="entry name" value="Cytochrome P450"/>
    <property type="match status" value="1"/>
</dbReference>